<dbReference type="Proteomes" id="UP000324222">
    <property type="component" value="Unassembled WGS sequence"/>
</dbReference>
<accession>A0A5B7JHG9</accession>
<keyword evidence="2" id="KW-1185">Reference proteome</keyword>
<organism evidence="1 2">
    <name type="scientific">Portunus trituberculatus</name>
    <name type="common">Swimming crab</name>
    <name type="synonym">Neptunus trituberculatus</name>
    <dbReference type="NCBI Taxonomy" id="210409"/>
    <lineage>
        <taxon>Eukaryota</taxon>
        <taxon>Metazoa</taxon>
        <taxon>Ecdysozoa</taxon>
        <taxon>Arthropoda</taxon>
        <taxon>Crustacea</taxon>
        <taxon>Multicrustacea</taxon>
        <taxon>Malacostraca</taxon>
        <taxon>Eumalacostraca</taxon>
        <taxon>Eucarida</taxon>
        <taxon>Decapoda</taxon>
        <taxon>Pleocyemata</taxon>
        <taxon>Brachyura</taxon>
        <taxon>Eubrachyura</taxon>
        <taxon>Portunoidea</taxon>
        <taxon>Portunidae</taxon>
        <taxon>Portuninae</taxon>
        <taxon>Portunus</taxon>
    </lineage>
</organism>
<name>A0A5B7JHG9_PORTR</name>
<reference evidence="1 2" key="1">
    <citation type="submission" date="2019-05" db="EMBL/GenBank/DDBJ databases">
        <title>Another draft genome of Portunus trituberculatus and its Hox gene families provides insights of decapod evolution.</title>
        <authorList>
            <person name="Jeong J.-H."/>
            <person name="Song I."/>
            <person name="Kim S."/>
            <person name="Choi T."/>
            <person name="Kim D."/>
            <person name="Ryu S."/>
            <person name="Kim W."/>
        </authorList>
    </citation>
    <scope>NUCLEOTIDE SEQUENCE [LARGE SCALE GENOMIC DNA]</scope>
    <source>
        <tissue evidence="1">Muscle</tissue>
    </source>
</reference>
<sequence length="10" mass="1139">MTGMNRVMTV</sequence>
<evidence type="ECO:0000313" key="1">
    <source>
        <dbReference type="EMBL" id="MPC92697.1"/>
    </source>
</evidence>
<protein>
    <submittedName>
        <fullName evidence="1">Uncharacterized protein</fullName>
    </submittedName>
</protein>
<dbReference type="EMBL" id="VSRR010092188">
    <property type="protein sequence ID" value="MPC92697.1"/>
    <property type="molecule type" value="Genomic_DNA"/>
</dbReference>
<proteinExistence type="predicted"/>
<comment type="caution">
    <text evidence="1">The sequence shown here is derived from an EMBL/GenBank/DDBJ whole genome shotgun (WGS) entry which is preliminary data.</text>
</comment>
<evidence type="ECO:0000313" key="2">
    <source>
        <dbReference type="Proteomes" id="UP000324222"/>
    </source>
</evidence>
<gene>
    <name evidence="1" type="ORF">E2C01_087801</name>
</gene>